<dbReference type="Gene3D" id="1.25.40.390">
    <property type="match status" value="1"/>
</dbReference>
<dbReference type="InterPro" id="IPR033985">
    <property type="entry name" value="SusD-like_N"/>
</dbReference>
<comment type="caution">
    <text evidence="8">The sequence shown here is derived from an EMBL/GenBank/DDBJ whole genome shotgun (WGS) entry which is preliminary data.</text>
</comment>
<evidence type="ECO:0000256" key="4">
    <source>
        <dbReference type="ARBA" id="ARBA00023136"/>
    </source>
</evidence>
<keyword evidence="9" id="KW-1185">Reference proteome</keyword>
<dbReference type="PROSITE" id="PS51257">
    <property type="entry name" value="PROKAR_LIPOPROTEIN"/>
    <property type="match status" value="1"/>
</dbReference>
<reference evidence="9" key="1">
    <citation type="journal article" date="2019" name="Int. J. Syst. Evol. Microbiol.">
        <title>The Global Catalogue of Microorganisms (GCM) 10K type strain sequencing project: providing services to taxonomists for standard genome sequencing and annotation.</title>
        <authorList>
            <consortium name="The Broad Institute Genomics Platform"/>
            <consortium name="The Broad Institute Genome Sequencing Center for Infectious Disease"/>
            <person name="Wu L."/>
            <person name="Ma J."/>
        </authorList>
    </citation>
    <scope>NUCLEOTIDE SEQUENCE [LARGE SCALE GENOMIC DNA]</scope>
    <source>
        <strain evidence="9">CECT 9128</strain>
    </source>
</reference>
<sequence length="476" mass="53731">MKINIYNIKLIAFLGVALSLSSCEDYLDIPAPSNAFYEENTFVNDATTATTINGVLAQLSVNYYLSNLSLYTGLYTDEFTLNLNNAAFYQRFYNNDLNSNQAPSVWSDFYPLVYRVNAIIEGINDTSATLSNKDQYLGEAYFLRAFSFYYLTNIYGDIALPTTSDYEVNNTLSRQPQEEAFQQIIADLEMAESLLSESYVTSDGLETSSQARPNKTAAQALLSRVLLQTENWEEAAEISSAILDQSGQSLVDTENVFKTDSGAMIWELMPNNNPDSYMKYVPDYNIYFGWNYGFSPVEVEFGNAPVYLSESQLDVFEEGDLRFQNWVYPVELPDTTYYLPYKYQTQTAGEEASAILRIAEQYLINAEANAEMGDLGAAVTSINAVRNRAGLPDITANSSEEVLAAIAKERRTEFFAEGGYRFFDLKRTNTIDEVMNDVVTDKTKFGEVTWDSYKQFWPISYSEINANPNLEQTEGY</sequence>
<evidence type="ECO:0000259" key="6">
    <source>
        <dbReference type="Pfam" id="PF07980"/>
    </source>
</evidence>
<evidence type="ECO:0000256" key="2">
    <source>
        <dbReference type="ARBA" id="ARBA00006275"/>
    </source>
</evidence>
<proteinExistence type="inferred from homology"/>
<evidence type="ECO:0000259" key="7">
    <source>
        <dbReference type="Pfam" id="PF14322"/>
    </source>
</evidence>
<dbReference type="Pfam" id="PF07980">
    <property type="entry name" value="SusD_RagB"/>
    <property type="match status" value="1"/>
</dbReference>
<evidence type="ECO:0000256" key="1">
    <source>
        <dbReference type="ARBA" id="ARBA00004442"/>
    </source>
</evidence>
<feature type="domain" description="SusD-like N-terminal" evidence="7">
    <location>
        <begin position="25"/>
        <end position="227"/>
    </location>
</feature>
<keyword evidence="3" id="KW-0732">Signal</keyword>
<evidence type="ECO:0000313" key="9">
    <source>
        <dbReference type="Proteomes" id="UP001595793"/>
    </source>
</evidence>
<name>A0ABV8H7Q5_9FLAO</name>
<dbReference type="InterPro" id="IPR012944">
    <property type="entry name" value="SusD_RagB_dom"/>
</dbReference>
<comment type="subcellular location">
    <subcellularLocation>
        <location evidence="1">Cell outer membrane</location>
    </subcellularLocation>
</comment>
<comment type="similarity">
    <text evidence="2">Belongs to the SusD family.</text>
</comment>
<keyword evidence="4" id="KW-0472">Membrane</keyword>
<dbReference type="Pfam" id="PF14322">
    <property type="entry name" value="SusD-like_3"/>
    <property type="match status" value="1"/>
</dbReference>
<dbReference type="EMBL" id="JBHSAS010000006">
    <property type="protein sequence ID" value="MFC4027291.1"/>
    <property type="molecule type" value="Genomic_DNA"/>
</dbReference>
<evidence type="ECO:0000256" key="5">
    <source>
        <dbReference type="ARBA" id="ARBA00023237"/>
    </source>
</evidence>
<dbReference type="Proteomes" id="UP001595793">
    <property type="component" value="Unassembled WGS sequence"/>
</dbReference>
<feature type="domain" description="RagB/SusD" evidence="6">
    <location>
        <begin position="341"/>
        <end position="476"/>
    </location>
</feature>
<dbReference type="SUPFAM" id="SSF48452">
    <property type="entry name" value="TPR-like"/>
    <property type="match status" value="1"/>
</dbReference>
<dbReference type="RefSeq" id="WP_290234496.1">
    <property type="nucleotide sequence ID" value="NZ_JAUFPZ010000002.1"/>
</dbReference>
<evidence type="ECO:0000256" key="3">
    <source>
        <dbReference type="ARBA" id="ARBA00022729"/>
    </source>
</evidence>
<evidence type="ECO:0000313" key="8">
    <source>
        <dbReference type="EMBL" id="MFC4027291.1"/>
    </source>
</evidence>
<organism evidence="8 9">
    <name type="scientific">Zunongwangia endophytica</name>
    <dbReference type="NCBI Taxonomy" id="1808945"/>
    <lineage>
        <taxon>Bacteria</taxon>
        <taxon>Pseudomonadati</taxon>
        <taxon>Bacteroidota</taxon>
        <taxon>Flavobacteriia</taxon>
        <taxon>Flavobacteriales</taxon>
        <taxon>Flavobacteriaceae</taxon>
        <taxon>Zunongwangia</taxon>
    </lineage>
</organism>
<protein>
    <submittedName>
        <fullName evidence="8">RagB/SusD family nutrient uptake outer membrane protein</fullName>
    </submittedName>
</protein>
<accession>A0ABV8H7Q5</accession>
<dbReference type="CDD" id="cd08977">
    <property type="entry name" value="SusD"/>
    <property type="match status" value="1"/>
</dbReference>
<dbReference type="InterPro" id="IPR011990">
    <property type="entry name" value="TPR-like_helical_dom_sf"/>
</dbReference>
<gene>
    <name evidence="8" type="ORF">ACFOS1_07735</name>
</gene>
<keyword evidence="5" id="KW-0998">Cell outer membrane</keyword>